<name>A0A1H8YLH2_9PSEU</name>
<organism evidence="3 4">
    <name type="scientific">Amycolatopsis saalfeldensis</name>
    <dbReference type="NCBI Taxonomy" id="394193"/>
    <lineage>
        <taxon>Bacteria</taxon>
        <taxon>Bacillati</taxon>
        <taxon>Actinomycetota</taxon>
        <taxon>Actinomycetes</taxon>
        <taxon>Pseudonocardiales</taxon>
        <taxon>Pseudonocardiaceae</taxon>
        <taxon>Amycolatopsis</taxon>
    </lineage>
</organism>
<dbReference type="InterPro" id="IPR029058">
    <property type="entry name" value="AB_hydrolase_fold"/>
</dbReference>
<dbReference type="Pfam" id="PF20434">
    <property type="entry name" value="BD-FAE"/>
    <property type="match status" value="1"/>
</dbReference>
<dbReference type="Gene3D" id="3.40.50.1820">
    <property type="entry name" value="alpha/beta hydrolase"/>
    <property type="match status" value="1"/>
</dbReference>
<dbReference type="PANTHER" id="PTHR48081:SF13">
    <property type="entry name" value="ALPHA_BETA HYDROLASE"/>
    <property type="match status" value="1"/>
</dbReference>
<evidence type="ECO:0000313" key="4">
    <source>
        <dbReference type="Proteomes" id="UP000198582"/>
    </source>
</evidence>
<proteinExistence type="predicted"/>
<dbReference type="PANTHER" id="PTHR48081">
    <property type="entry name" value="AB HYDROLASE SUPERFAMILY PROTEIN C4A8.06C"/>
    <property type="match status" value="1"/>
</dbReference>
<dbReference type="EMBL" id="FOEF01000024">
    <property type="protein sequence ID" value="SEP53030.1"/>
    <property type="molecule type" value="Genomic_DNA"/>
</dbReference>
<dbReference type="GO" id="GO:0016787">
    <property type="term" value="F:hydrolase activity"/>
    <property type="evidence" value="ECO:0007669"/>
    <property type="project" value="UniProtKB-KW"/>
</dbReference>
<accession>A0A1H8YLH2</accession>
<gene>
    <name evidence="3" type="ORF">SAMN04489732_1241</name>
</gene>
<evidence type="ECO:0000313" key="3">
    <source>
        <dbReference type="EMBL" id="SEP53030.1"/>
    </source>
</evidence>
<dbReference type="SUPFAM" id="SSF53474">
    <property type="entry name" value="alpha/beta-Hydrolases"/>
    <property type="match status" value="1"/>
</dbReference>
<dbReference type="AlphaFoldDB" id="A0A1H8YLH2"/>
<protein>
    <submittedName>
        <fullName evidence="3">Alpha/beta hydrolase family protein</fullName>
    </submittedName>
</protein>
<feature type="domain" description="BD-FAE-like" evidence="2">
    <location>
        <begin position="73"/>
        <end position="271"/>
    </location>
</feature>
<dbReference type="STRING" id="394193.SAMN04489732_1241"/>
<keyword evidence="4" id="KW-1185">Reference proteome</keyword>
<dbReference type="Proteomes" id="UP000198582">
    <property type="component" value="Unassembled WGS sequence"/>
</dbReference>
<evidence type="ECO:0000259" key="2">
    <source>
        <dbReference type="Pfam" id="PF20434"/>
    </source>
</evidence>
<keyword evidence="1 3" id="KW-0378">Hydrolase</keyword>
<evidence type="ECO:0000256" key="1">
    <source>
        <dbReference type="ARBA" id="ARBA00022801"/>
    </source>
</evidence>
<dbReference type="InterPro" id="IPR050300">
    <property type="entry name" value="GDXG_lipolytic_enzyme"/>
</dbReference>
<reference evidence="3 4" key="1">
    <citation type="submission" date="2016-10" db="EMBL/GenBank/DDBJ databases">
        <authorList>
            <person name="de Groot N.N."/>
        </authorList>
    </citation>
    <scope>NUCLEOTIDE SEQUENCE [LARGE SCALE GENOMIC DNA]</scope>
    <source>
        <strain evidence="3 4">DSM 44993</strain>
    </source>
</reference>
<sequence length="315" mass="32696">MARPASWYGYRPGARSVTLGPVMRVLPQTAPPEAEPAGSALLYRDAEVAPLLGYRPLLLDLAVPAGPPPGPGWPVVAFVHGGAFAVGSPKHAPLGRYLGERLVEAGFAVAKVHFRHSREAVYPAQLHDVKAAVRWLRHHAGTLALDPGRFSAWGHAAGGHLAVMLAVTGDRPDLEGDVGVTGPSSAVQAAVAWSPPSDFARLPPPPPGSPFHRTGEDPHAWLLGAAPAAHPALAAAASPLTHVTAAAAPLLVAHGTGDDGVPIAQSEALVAAYWQAGADAEFAWLEDTGHVYGHRTRAAMTTAGIEFLRDRLGPA</sequence>
<dbReference type="InterPro" id="IPR049492">
    <property type="entry name" value="BD-FAE-like_dom"/>
</dbReference>